<protein>
    <submittedName>
        <fullName evidence="1">Phosphohydrolase</fullName>
    </submittedName>
</protein>
<sequence>MLVDKLHELLARALLYFFGPRRLIAPISTFTGQCFDPLARNEWELVQDIELADIAQGLSNICRFNGQVSHFHSVAAHSVLVCDMVEGKRNKIFALLHDSSEYVLGDVISPLKRLFPVYGWIERRVMKAILLRFGVQVDKELLATIKRADRVVMATEKRDLMPATAEEWSYLKGVPTLPEKIVPLLPHEARELFLQRFAEVRAMPDD</sequence>
<dbReference type="Gene3D" id="1.10.3210.10">
    <property type="entry name" value="Hypothetical protein af1432"/>
    <property type="match status" value="1"/>
</dbReference>
<comment type="caution">
    <text evidence="1">The sequence shown here is derived from an EMBL/GenBank/DDBJ whole genome shotgun (WGS) entry which is preliminary data.</text>
</comment>
<accession>A0AAE4GAW8</accession>
<dbReference type="SUPFAM" id="SSF109604">
    <property type="entry name" value="HD-domain/PDEase-like"/>
    <property type="match status" value="1"/>
</dbReference>
<reference evidence="1" key="1">
    <citation type="submission" date="2023-02" db="EMBL/GenBank/DDBJ databases">
        <title>Description of Herbaspirillum huttiense subsp. nephrolepsisexaltata and Herbaspirillum huttiense subsp. lycopersicon.</title>
        <authorList>
            <person name="Poudel M."/>
            <person name="Sharma A."/>
            <person name="Goss E."/>
            <person name="Tapia J.H."/>
            <person name="Harmon C.M."/>
            <person name="Jones J.B."/>
        </authorList>
    </citation>
    <scope>NUCLEOTIDE SEQUENCE</scope>
    <source>
        <strain evidence="1">NC40101</strain>
    </source>
</reference>
<proteinExistence type="predicted"/>
<dbReference type="EMBL" id="JAVRAA010000005">
    <property type="protein sequence ID" value="MDT0337604.1"/>
    <property type="molecule type" value="Genomic_DNA"/>
</dbReference>
<dbReference type="RefSeq" id="WP_284078319.1">
    <property type="nucleotide sequence ID" value="NZ_JAVLSM010000007.1"/>
</dbReference>
<organism evidence="1">
    <name type="scientific">Herbaspirillum huttiense subsp. nephrolepidis</name>
    <dbReference type="NCBI Taxonomy" id="3075126"/>
    <lineage>
        <taxon>Bacteria</taxon>
        <taxon>Pseudomonadati</taxon>
        <taxon>Pseudomonadota</taxon>
        <taxon>Betaproteobacteria</taxon>
        <taxon>Burkholderiales</taxon>
        <taxon>Oxalobacteraceae</taxon>
        <taxon>Herbaspirillum</taxon>
    </lineage>
</organism>
<dbReference type="AlphaFoldDB" id="A0AAE4GAW8"/>
<name>A0AAE4GAW8_9BURK</name>
<evidence type="ECO:0000313" key="1">
    <source>
        <dbReference type="EMBL" id="MDT0337604.1"/>
    </source>
</evidence>
<gene>
    <name evidence="1" type="ORF">RJN63_12240</name>
</gene>